<keyword evidence="13" id="KW-1185">Reference proteome</keyword>
<dbReference type="Gene3D" id="3.30.565.10">
    <property type="entry name" value="Histidine kinase-like ATPase, C-terminal domain"/>
    <property type="match status" value="1"/>
</dbReference>
<evidence type="ECO:0000259" key="11">
    <source>
        <dbReference type="PROSITE" id="PS50894"/>
    </source>
</evidence>
<accession>A0A3M8T117</accession>
<evidence type="ECO:0000256" key="6">
    <source>
        <dbReference type="PROSITE-ProRule" id="PRU00169"/>
    </source>
</evidence>
<evidence type="ECO:0000256" key="1">
    <source>
        <dbReference type="ARBA" id="ARBA00000085"/>
    </source>
</evidence>
<dbReference type="InterPro" id="IPR036641">
    <property type="entry name" value="HPT_dom_sf"/>
</dbReference>
<organism evidence="12 13">
    <name type="scientific">Montanilutibacter psychrotolerans</name>
    <dbReference type="NCBI Taxonomy" id="1327343"/>
    <lineage>
        <taxon>Bacteria</taxon>
        <taxon>Pseudomonadati</taxon>
        <taxon>Pseudomonadota</taxon>
        <taxon>Gammaproteobacteria</taxon>
        <taxon>Lysobacterales</taxon>
        <taxon>Lysobacteraceae</taxon>
        <taxon>Montanilutibacter</taxon>
    </lineage>
</organism>
<dbReference type="Proteomes" id="UP000267049">
    <property type="component" value="Unassembled WGS sequence"/>
</dbReference>
<dbReference type="EMBL" id="RIBS01000002">
    <property type="protein sequence ID" value="RNF85224.1"/>
    <property type="molecule type" value="Genomic_DNA"/>
</dbReference>
<evidence type="ECO:0000256" key="7">
    <source>
        <dbReference type="SAM" id="SignalP"/>
    </source>
</evidence>
<dbReference type="PROSITE" id="PS50110">
    <property type="entry name" value="RESPONSE_REGULATORY"/>
    <property type="match status" value="1"/>
</dbReference>
<dbReference type="SUPFAM" id="SSF63829">
    <property type="entry name" value="Calcium-dependent phosphotriesterase"/>
    <property type="match status" value="2"/>
</dbReference>
<reference evidence="12 13" key="1">
    <citation type="submission" date="2018-11" db="EMBL/GenBank/DDBJ databases">
        <title>Lysobacter cryohumiis sp. nov., isolated from soil in the Tianshan Mountains, Xinjiang, China.</title>
        <authorList>
            <person name="Luo Y."/>
            <person name="Sheng H."/>
        </authorList>
    </citation>
    <scope>NUCLEOTIDE SEQUENCE [LARGE SCALE GENOMIC DNA]</scope>
    <source>
        <strain evidence="12 13">ZS60</strain>
    </source>
</reference>
<proteinExistence type="predicted"/>
<feature type="domain" description="Response regulatory" evidence="9">
    <location>
        <begin position="1367"/>
        <end position="1488"/>
    </location>
</feature>
<comment type="catalytic activity">
    <reaction evidence="1">
        <text>ATP + protein L-histidine = ADP + protein N-phospho-L-histidine.</text>
        <dbReference type="EC" id="2.7.13.3"/>
    </reaction>
</comment>
<dbReference type="InterPro" id="IPR000700">
    <property type="entry name" value="PAS-assoc_C"/>
</dbReference>
<dbReference type="InterPro" id="IPR011006">
    <property type="entry name" value="CheY-like_superfamily"/>
</dbReference>
<evidence type="ECO:0000313" key="12">
    <source>
        <dbReference type="EMBL" id="RNF85224.1"/>
    </source>
</evidence>
<dbReference type="InterPro" id="IPR003661">
    <property type="entry name" value="HisK_dim/P_dom"/>
</dbReference>
<evidence type="ECO:0000313" key="13">
    <source>
        <dbReference type="Proteomes" id="UP000267049"/>
    </source>
</evidence>
<evidence type="ECO:0000259" key="8">
    <source>
        <dbReference type="PROSITE" id="PS50109"/>
    </source>
</evidence>
<sequence>MPDCRGSPSMRRFASGLALSLALLWPGAGFATQRAEVPTKIEQPNPAPVRLVASGIEPMFDAIGRDEGLRSSYVWKVSADRHGFVWIAGNSGVHRYDGHHIYSLDRDPNRRDSLASRDNRFVVPTREAIWFASDDGTLQRLDTANERLTAVPVKTREGASPKLIVWLGGDANDRIWMLTELGLLRYDPNTSAVVVAKLPKDGSPVLTMAFSADARHLFVVSNGHSVVDVDVNAPEKVRALLTNPDREPISAMAAEGPNLWLAAGKALWKFDAASGSMQKTELPVESLYATSMVVDANGIVWFGSEYDLGLHRFDSRERTLTIYKHRPEDPSSMTSDRMLSLAIDRHNNLWIGLLTGGVSRLRLGQDVVTRYSLPGSRGRSVCAMQEGEGRQLLLALCGNSLARLDLDTGQVTDLAPELDRALPAPSPALNAHVLVKDGRGGVWIPTGREGLLRWHPREGTVQIPSRSEDGKSELPGLYFTGAFLGADRKLWITSNRGLTVLEPGAAYVREISVLDRKREIKFIGHDVTGGPDDSLWVSSNIGLIRYWPKQQRVLQFRHDPNDRRSLSDNRVLQAYTDRLGHVWVATQAGLNRMVVVDKGTVRFQRYGIAEGLPDMTVSAITSDTQDALWVGTNRGIARWDPKLDRFESYLKPDGVPDGEIGKGAAFLSSDRGLYFGGVDGVWRLDAERVRMAKSAPVLLSDYEAGGRRAVNLRGSELQSLGARYDDGRITFRIAVLGDSRRLSYRLVGLDERWQDMPSDLSVSYHRLAPGSYQFEVRQLDNRGGWRSPELSIPLEVAPPPWKQPWAYLLYALAAAALVALVARQYLVRRRRRLEHLRELQERDERLRMSMQASGDVMIEIDLTHGRVVHVGESMLGYELGKLPTEIDEYFALTNGLIHPDDAHVAKSLRESLLARRAIDSEVEYRLRKPDGTWAWVRLRGQLIERHSQEGRIELFTGMLHDITEDRHTRELRQKAYETQLQAETKGRVLAMMSHEIRTPMNGVVGTIELLDRMPLGRAQQKVLETCKDSVSVLMSVVNDVLDFSKIESGKLQLERAPLSPRRLIESVASAFGIQATKRGIDLDLHVDPAVPARILGDRVRLHQILTNLVSNSVKFTERGGVSISAVMAAPDVLCISIADTGIGMDEETVQNLYQPYQQADATTVRRYGGTGLGLSIAQHLTQMMGGRIACDSRIGEGACFTVTIPSDAVSPGRPAAKPLSGVRVLVLANVGRQSIIGEPLSLLGADVDFAQDIEVLKSRPRDQQNQAVDVVLIDRGEGTQERLAAMKADPSLARRPIILLQAGGTLDTPMGGGIVVIEGNPLVRAELVRGVELALGRVDAPAKGVPSEAKGGEVSEWREPEAAPGRMILLAEDNPTNREVITHQLNQLGCTCDVVEDGEQAWMKLLAHPDRYDLLITDGYMPRLDGYQLAERIRRLEHEHKRSRLKILALTANADKGEEARCLSIGMDGYLAKPVRMDDLLGMLSELLPEGISNEPSVCVPGQAKPGLPLGLSALAEMLQGDEAKLARLLRIFTDTTRNDLLALEAARQSMDRSAVARLAHRLKSACMQMGEQSTWQALDELEGAARSTQVDDALLNQLLEVARNETEQTLARVEQYGASPLQVAESRGARS</sequence>
<dbReference type="InterPro" id="IPR036097">
    <property type="entry name" value="HisK_dim/P_sf"/>
</dbReference>
<keyword evidence="7" id="KW-0732">Signal</keyword>
<dbReference type="InterPro" id="IPR008207">
    <property type="entry name" value="Sig_transdc_His_kin_Hpt_dom"/>
</dbReference>
<protein>
    <recommendedName>
        <fullName evidence="2">histidine kinase</fullName>
        <ecNumber evidence="2">2.7.13.3</ecNumber>
    </recommendedName>
</protein>
<dbReference type="Gene3D" id="1.10.287.130">
    <property type="match status" value="1"/>
</dbReference>
<dbReference type="PRINTS" id="PR00344">
    <property type="entry name" value="BCTRLSENSOR"/>
</dbReference>
<dbReference type="InterPro" id="IPR000014">
    <property type="entry name" value="PAS"/>
</dbReference>
<dbReference type="InterPro" id="IPR013655">
    <property type="entry name" value="PAS_fold_3"/>
</dbReference>
<dbReference type="Pfam" id="PF08447">
    <property type="entry name" value="PAS_3"/>
    <property type="match status" value="1"/>
</dbReference>
<dbReference type="InterPro" id="IPR003594">
    <property type="entry name" value="HATPase_dom"/>
</dbReference>
<name>A0A3M8T117_9GAMM</name>
<dbReference type="InterPro" id="IPR001610">
    <property type="entry name" value="PAC"/>
</dbReference>
<evidence type="ECO:0000256" key="3">
    <source>
        <dbReference type="ARBA" id="ARBA00022553"/>
    </source>
</evidence>
<dbReference type="Gene3D" id="2.60.40.10">
    <property type="entry name" value="Immunoglobulins"/>
    <property type="match status" value="1"/>
</dbReference>
<dbReference type="OrthoDB" id="9772100at2"/>
<dbReference type="EC" id="2.7.13.3" evidence="2"/>
<feature type="domain" description="HPt" evidence="11">
    <location>
        <begin position="1522"/>
        <end position="1617"/>
    </location>
</feature>
<dbReference type="SMART" id="SM00387">
    <property type="entry name" value="HATPase_c"/>
    <property type="match status" value="1"/>
</dbReference>
<feature type="domain" description="PAC" evidence="10">
    <location>
        <begin position="920"/>
        <end position="974"/>
    </location>
</feature>
<dbReference type="SMART" id="SM00448">
    <property type="entry name" value="REC"/>
    <property type="match status" value="1"/>
</dbReference>
<dbReference type="InterPro" id="IPR004358">
    <property type="entry name" value="Sig_transdc_His_kin-like_C"/>
</dbReference>
<feature type="modified residue" description="4-aspartylphosphate" evidence="6">
    <location>
        <position position="1418"/>
    </location>
</feature>
<dbReference type="CDD" id="cd00082">
    <property type="entry name" value="HisKA"/>
    <property type="match status" value="1"/>
</dbReference>
<dbReference type="PANTHER" id="PTHR45339">
    <property type="entry name" value="HYBRID SIGNAL TRANSDUCTION HISTIDINE KINASE J"/>
    <property type="match status" value="1"/>
</dbReference>
<dbReference type="CDD" id="cd00130">
    <property type="entry name" value="PAS"/>
    <property type="match status" value="1"/>
</dbReference>
<dbReference type="SMART" id="SM00388">
    <property type="entry name" value="HisKA"/>
    <property type="match status" value="1"/>
</dbReference>
<dbReference type="SUPFAM" id="SSF101898">
    <property type="entry name" value="NHL repeat"/>
    <property type="match status" value="1"/>
</dbReference>
<dbReference type="Gene3D" id="2.130.10.10">
    <property type="entry name" value="YVTN repeat-like/Quinoprotein amine dehydrogenase"/>
    <property type="match status" value="3"/>
</dbReference>
<dbReference type="Gene3D" id="1.20.120.160">
    <property type="entry name" value="HPT domain"/>
    <property type="match status" value="1"/>
</dbReference>
<dbReference type="InterPro" id="IPR036890">
    <property type="entry name" value="HATPase_C_sf"/>
</dbReference>
<dbReference type="InterPro" id="IPR011123">
    <property type="entry name" value="Y_Y_Y"/>
</dbReference>
<dbReference type="Gene3D" id="3.40.50.2300">
    <property type="match status" value="1"/>
</dbReference>
<dbReference type="GO" id="GO:0005524">
    <property type="term" value="F:ATP binding"/>
    <property type="evidence" value="ECO:0007669"/>
    <property type="project" value="UniProtKB-KW"/>
</dbReference>
<dbReference type="SUPFAM" id="SSF55874">
    <property type="entry name" value="ATPase domain of HSP90 chaperone/DNA topoisomerase II/histidine kinase"/>
    <property type="match status" value="1"/>
</dbReference>
<dbReference type="Pfam" id="PF00072">
    <property type="entry name" value="Response_reg"/>
    <property type="match status" value="1"/>
</dbReference>
<dbReference type="InterPro" id="IPR015943">
    <property type="entry name" value="WD40/YVTN_repeat-like_dom_sf"/>
</dbReference>
<gene>
    <name evidence="12" type="ORF">EER27_05490</name>
</gene>
<dbReference type="SUPFAM" id="SSF52172">
    <property type="entry name" value="CheY-like"/>
    <property type="match status" value="1"/>
</dbReference>
<feature type="signal peptide" evidence="7">
    <location>
        <begin position="1"/>
        <end position="31"/>
    </location>
</feature>
<dbReference type="SUPFAM" id="SSF47226">
    <property type="entry name" value="Histidine-containing phosphotransfer domain, HPT domain"/>
    <property type="match status" value="1"/>
</dbReference>
<dbReference type="NCBIfam" id="TIGR00229">
    <property type="entry name" value="sensory_box"/>
    <property type="match status" value="1"/>
</dbReference>
<dbReference type="SUPFAM" id="SSF47384">
    <property type="entry name" value="Homodimeric domain of signal transducing histidine kinase"/>
    <property type="match status" value="1"/>
</dbReference>
<dbReference type="SUPFAM" id="SSF55785">
    <property type="entry name" value="PYP-like sensor domain (PAS domain)"/>
    <property type="match status" value="1"/>
</dbReference>
<dbReference type="GO" id="GO:0000155">
    <property type="term" value="F:phosphorelay sensor kinase activity"/>
    <property type="evidence" value="ECO:0007669"/>
    <property type="project" value="InterPro"/>
</dbReference>
<dbReference type="CDD" id="cd16922">
    <property type="entry name" value="HATPase_EvgS-ArcB-TorS-like"/>
    <property type="match status" value="1"/>
</dbReference>
<dbReference type="PROSITE" id="PS50113">
    <property type="entry name" value="PAC"/>
    <property type="match status" value="1"/>
</dbReference>
<feature type="modified residue" description="Phosphohistidine" evidence="5">
    <location>
        <position position="1561"/>
    </location>
</feature>
<dbReference type="GO" id="GO:0005886">
    <property type="term" value="C:plasma membrane"/>
    <property type="evidence" value="ECO:0007669"/>
    <property type="project" value="UniProtKB-SubCell"/>
</dbReference>
<dbReference type="InterPro" id="IPR001789">
    <property type="entry name" value="Sig_transdc_resp-reg_receiver"/>
</dbReference>
<dbReference type="Pfam" id="PF02518">
    <property type="entry name" value="HATPase_c"/>
    <property type="match status" value="1"/>
</dbReference>
<keyword evidence="4" id="KW-0902">Two-component regulatory system</keyword>
<dbReference type="InterPro" id="IPR005467">
    <property type="entry name" value="His_kinase_dom"/>
</dbReference>
<dbReference type="FunFam" id="3.30.565.10:FF:000010">
    <property type="entry name" value="Sensor histidine kinase RcsC"/>
    <property type="match status" value="1"/>
</dbReference>
<dbReference type="CDD" id="cd17546">
    <property type="entry name" value="REC_hyHK_CKI1_RcsC-like"/>
    <property type="match status" value="1"/>
</dbReference>
<comment type="caution">
    <text evidence="12">The sequence shown here is derived from an EMBL/GenBank/DDBJ whole genome shotgun (WGS) entry which is preliminary data.</text>
</comment>
<dbReference type="SMART" id="SM00086">
    <property type="entry name" value="PAC"/>
    <property type="match status" value="1"/>
</dbReference>
<dbReference type="PROSITE" id="PS50109">
    <property type="entry name" value="HIS_KIN"/>
    <property type="match status" value="1"/>
</dbReference>
<evidence type="ECO:0000259" key="9">
    <source>
        <dbReference type="PROSITE" id="PS50110"/>
    </source>
</evidence>
<dbReference type="Pfam" id="PF07495">
    <property type="entry name" value="Y_Y_Y"/>
    <property type="match status" value="1"/>
</dbReference>
<evidence type="ECO:0000259" key="10">
    <source>
        <dbReference type="PROSITE" id="PS50113"/>
    </source>
</evidence>
<dbReference type="PROSITE" id="PS50894">
    <property type="entry name" value="HPT"/>
    <property type="match status" value="1"/>
</dbReference>
<evidence type="ECO:0000256" key="5">
    <source>
        <dbReference type="PROSITE-ProRule" id="PRU00110"/>
    </source>
</evidence>
<dbReference type="InterPro" id="IPR013783">
    <property type="entry name" value="Ig-like_fold"/>
</dbReference>
<dbReference type="PANTHER" id="PTHR45339:SF5">
    <property type="entry name" value="HISTIDINE KINASE"/>
    <property type="match status" value="1"/>
</dbReference>
<evidence type="ECO:0000256" key="2">
    <source>
        <dbReference type="ARBA" id="ARBA00012438"/>
    </source>
</evidence>
<dbReference type="Gene3D" id="3.30.450.20">
    <property type="entry name" value="PAS domain"/>
    <property type="match status" value="1"/>
</dbReference>
<feature type="chain" id="PRO_5018250900" description="histidine kinase" evidence="7">
    <location>
        <begin position="32"/>
        <end position="1632"/>
    </location>
</feature>
<evidence type="ECO:0000256" key="4">
    <source>
        <dbReference type="ARBA" id="ARBA00023012"/>
    </source>
</evidence>
<dbReference type="InterPro" id="IPR035965">
    <property type="entry name" value="PAS-like_dom_sf"/>
</dbReference>
<feature type="domain" description="Histidine kinase" evidence="8">
    <location>
        <begin position="991"/>
        <end position="1208"/>
    </location>
</feature>
<keyword evidence="3 6" id="KW-0597">Phosphoprotein</keyword>
<dbReference type="Pfam" id="PF00512">
    <property type="entry name" value="HisKA"/>
    <property type="match status" value="1"/>
</dbReference>